<keyword evidence="7" id="KW-1185">Reference proteome</keyword>
<proteinExistence type="inferred from homology"/>
<keyword evidence="3" id="KW-0238">DNA-binding</keyword>
<dbReference type="PANTHER" id="PTHR30126">
    <property type="entry name" value="HTH-TYPE TRANSCRIPTIONAL REGULATOR"/>
    <property type="match status" value="1"/>
</dbReference>
<dbReference type="AlphaFoldDB" id="A0A934NJG6"/>
<dbReference type="Gene3D" id="1.10.10.10">
    <property type="entry name" value="Winged helix-like DNA-binding domain superfamily/Winged helix DNA-binding domain"/>
    <property type="match status" value="1"/>
</dbReference>
<dbReference type="GO" id="GO:0003700">
    <property type="term" value="F:DNA-binding transcription factor activity"/>
    <property type="evidence" value="ECO:0007669"/>
    <property type="project" value="InterPro"/>
</dbReference>
<dbReference type="RefSeq" id="WP_199602701.1">
    <property type="nucleotide sequence ID" value="NZ_JAEHJZ010000049.1"/>
</dbReference>
<evidence type="ECO:0000313" key="6">
    <source>
        <dbReference type="EMBL" id="MBJ7882538.1"/>
    </source>
</evidence>
<protein>
    <submittedName>
        <fullName evidence="6">LysR family transcriptional regulator</fullName>
    </submittedName>
</protein>
<dbReference type="Proteomes" id="UP000662373">
    <property type="component" value="Unassembled WGS sequence"/>
</dbReference>
<dbReference type="InterPro" id="IPR036388">
    <property type="entry name" value="WH-like_DNA-bd_sf"/>
</dbReference>
<dbReference type="EMBL" id="JAEHJZ010000049">
    <property type="protein sequence ID" value="MBJ7882538.1"/>
    <property type="molecule type" value="Genomic_DNA"/>
</dbReference>
<dbReference type="PROSITE" id="PS50931">
    <property type="entry name" value="HTH_LYSR"/>
    <property type="match status" value="1"/>
</dbReference>
<dbReference type="InterPro" id="IPR000847">
    <property type="entry name" value="LysR_HTH_N"/>
</dbReference>
<dbReference type="GO" id="GO:0000976">
    <property type="term" value="F:transcription cis-regulatory region binding"/>
    <property type="evidence" value="ECO:0007669"/>
    <property type="project" value="TreeGrafter"/>
</dbReference>
<evidence type="ECO:0000259" key="5">
    <source>
        <dbReference type="PROSITE" id="PS50931"/>
    </source>
</evidence>
<feature type="domain" description="HTH lysR-type" evidence="5">
    <location>
        <begin position="1"/>
        <end position="58"/>
    </location>
</feature>
<evidence type="ECO:0000256" key="3">
    <source>
        <dbReference type="ARBA" id="ARBA00023125"/>
    </source>
</evidence>
<evidence type="ECO:0000256" key="1">
    <source>
        <dbReference type="ARBA" id="ARBA00009437"/>
    </source>
</evidence>
<evidence type="ECO:0000256" key="2">
    <source>
        <dbReference type="ARBA" id="ARBA00023015"/>
    </source>
</evidence>
<gene>
    <name evidence="6" type="ORF">JEM65_18030</name>
</gene>
<evidence type="ECO:0000313" key="7">
    <source>
        <dbReference type="Proteomes" id="UP000662373"/>
    </source>
</evidence>
<reference evidence="6 7" key="1">
    <citation type="submission" date="2020-09" db="EMBL/GenBank/DDBJ databases">
        <title>Draft genome of Gelidibacter salicanalis PAMC21136.</title>
        <authorList>
            <person name="Park H."/>
        </authorList>
    </citation>
    <scope>NUCLEOTIDE SEQUENCE [LARGE SCALE GENOMIC DNA]</scope>
    <source>
        <strain evidence="6 7">PAMC21136</strain>
    </source>
</reference>
<name>A0A934NJG6_9FLAO</name>
<keyword evidence="4" id="KW-0804">Transcription</keyword>
<dbReference type="CDD" id="cd08420">
    <property type="entry name" value="PBP2_CysL_like"/>
    <property type="match status" value="1"/>
</dbReference>
<dbReference type="SUPFAM" id="SSF46785">
    <property type="entry name" value="Winged helix' DNA-binding domain"/>
    <property type="match status" value="1"/>
</dbReference>
<keyword evidence="2" id="KW-0805">Transcription regulation</keyword>
<dbReference type="PANTHER" id="PTHR30126:SF39">
    <property type="entry name" value="HTH-TYPE TRANSCRIPTIONAL REGULATOR CYSL"/>
    <property type="match status" value="1"/>
</dbReference>
<organism evidence="6 7">
    <name type="scientific">Gelidibacter salicanalis</name>
    <dbReference type="NCBI Taxonomy" id="291193"/>
    <lineage>
        <taxon>Bacteria</taxon>
        <taxon>Pseudomonadati</taxon>
        <taxon>Bacteroidota</taxon>
        <taxon>Flavobacteriia</taxon>
        <taxon>Flavobacteriales</taxon>
        <taxon>Flavobacteriaceae</taxon>
        <taxon>Gelidibacter</taxon>
    </lineage>
</organism>
<dbReference type="SUPFAM" id="SSF53850">
    <property type="entry name" value="Periplasmic binding protein-like II"/>
    <property type="match status" value="1"/>
</dbReference>
<dbReference type="InterPro" id="IPR036390">
    <property type="entry name" value="WH_DNA-bd_sf"/>
</dbReference>
<dbReference type="PRINTS" id="PR00039">
    <property type="entry name" value="HTHLYSR"/>
</dbReference>
<dbReference type="FunFam" id="1.10.10.10:FF:000001">
    <property type="entry name" value="LysR family transcriptional regulator"/>
    <property type="match status" value="1"/>
</dbReference>
<sequence length="298" mass="33723">MFDYKLHIFLTVATRSSFSKAAEDLYITQPAITRHIQQLETHFNQKLFERKGNSINLTYAGSILLGHCKALEQMHRTLQFDMNALIDKTEGTLRIAASTTIAQYILPEVLAKFHKKYPKINVSLFSANTERVEKDILDGNADIGFIEGTVKNRELAYRVFLEDEIVLVVAQGHSLFNSQAIHVNAIKNLPLVLREKGSGSLEVIMNSLKNVSISEVHLKIEMHLGSSESIKSYLKDKESVAFLSINTILDELKSGTLGIVDINDFSINRQFSYIQQQGHQATLSHLFLNFIHFHYNLS</sequence>
<dbReference type="Pfam" id="PF03466">
    <property type="entry name" value="LysR_substrate"/>
    <property type="match status" value="1"/>
</dbReference>
<comment type="caution">
    <text evidence="6">The sequence shown here is derived from an EMBL/GenBank/DDBJ whole genome shotgun (WGS) entry which is preliminary data.</text>
</comment>
<dbReference type="InterPro" id="IPR005119">
    <property type="entry name" value="LysR_subst-bd"/>
</dbReference>
<evidence type="ECO:0000256" key="4">
    <source>
        <dbReference type="ARBA" id="ARBA00023163"/>
    </source>
</evidence>
<comment type="similarity">
    <text evidence="1">Belongs to the LysR transcriptional regulatory family.</text>
</comment>
<accession>A0A934NJG6</accession>
<dbReference type="Pfam" id="PF00126">
    <property type="entry name" value="HTH_1"/>
    <property type="match status" value="1"/>
</dbReference>
<dbReference type="Gene3D" id="3.40.190.290">
    <property type="match status" value="1"/>
</dbReference>